<proteinExistence type="inferred from homology"/>
<dbReference type="GO" id="GO:0005829">
    <property type="term" value="C:cytosol"/>
    <property type="evidence" value="ECO:0007669"/>
    <property type="project" value="TreeGrafter"/>
</dbReference>
<sequence>MASNAGKRPKVFVTRKDVPQNAIDLLKSSCEIIQYDGVGAVPRAVLKERVAEVDGLFCLLTDKIDGDLLDVAKKLKVVGTMSVGYDHIDVKECQKRGVLLGNTPDVLTEATAELTVALLLCTARRLTEAADEVRNGGWGTWNPLWMCGKSLQGSTIGILGLGRIGLSVAKKLLPFEPAKLIYYNRSEQDAAATVNAEYVSMDKLLSESDFLIITCALTTETRQLFNKKTFAQMKNDAILINTSRGPIVSMDDLFEALSTGQIGAAGLDVTDPEPLPTDHRLLTLKNCVVLPHIGSATVATRMRMASLAAENILAGLSGQPLPASIY</sequence>
<evidence type="ECO:0000256" key="3">
    <source>
        <dbReference type="RuleBase" id="RU003719"/>
    </source>
</evidence>
<dbReference type="CDD" id="cd05301">
    <property type="entry name" value="GDH"/>
    <property type="match status" value="1"/>
</dbReference>
<dbReference type="InterPro" id="IPR006140">
    <property type="entry name" value="D-isomer_DH_NAD-bd"/>
</dbReference>
<evidence type="ECO:0000256" key="2">
    <source>
        <dbReference type="ARBA" id="ARBA00073306"/>
    </source>
</evidence>
<protein>
    <recommendedName>
        <fullName evidence="2">Glyoxylate reductase/hydroxypyruvate reductase</fullName>
    </recommendedName>
</protein>
<dbReference type="GO" id="GO:0030267">
    <property type="term" value="F:glyoxylate reductase (NADPH) activity"/>
    <property type="evidence" value="ECO:0007669"/>
    <property type="project" value="TreeGrafter"/>
</dbReference>
<dbReference type="InterPro" id="IPR029752">
    <property type="entry name" value="D-isomer_DH_CS1"/>
</dbReference>
<evidence type="ECO:0000259" key="4">
    <source>
        <dbReference type="Pfam" id="PF00389"/>
    </source>
</evidence>
<feature type="domain" description="D-isomer specific 2-hydroxyacid dehydrogenase NAD-binding" evidence="5">
    <location>
        <begin position="116"/>
        <end position="294"/>
    </location>
</feature>
<dbReference type="Gene3D" id="3.40.50.720">
    <property type="entry name" value="NAD(P)-binding Rossmann-like Domain"/>
    <property type="match status" value="2"/>
</dbReference>
<dbReference type="GO" id="GO:0051287">
    <property type="term" value="F:NAD binding"/>
    <property type="evidence" value="ECO:0007669"/>
    <property type="project" value="InterPro"/>
</dbReference>
<reference evidence="7" key="1">
    <citation type="submission" date="2022-11" db="UniProtKB">
        <authorList>
            <consortium name="WormBaseParasite"/>
        </authorList>
    </citation>
    <scope>IDENTIFICATION</scope>
</reference>
<dbReference type="PROSITE" id="PS00065">
    <property type="entry name" value="D_2_HYDROXYACID_DH_1"/>
    <property type="match status" value="1"/>
</dbReference>
<dbReference type="FunFam" id="3.40.50.720:FF:000026">
    <property type="entry name" value="Glyoxylate/hydroxypyruvate reductase B"/>
    <property type="match status" value="1"/>
</dbReference>
<dbReference type="GO" id="GO:0008465">
    <property type="term" value="F:hydroxypyruvate reductase (NADH) activity"/>
    <property type="evidence" value="ECO:0007669"/>
    <property type="project" value="TreeGrafter"/>
</dbReference>
<dbReference type="SUPFAM" id="SSF52283">
    <property type="entry name" value="Formate/glycerate dehydrogenase catalytic domain-like"/>
    <property type="match status" value="1"/>
</dbReference>
<dbReference type="InterPro" id="IPR006139">
    <property type="entry name" value="D-isomer_2_OHA_DH_cat_dom"/>
</dbReference>
<dbReference type="WBParaSite" id="PSAMB.scaffold7433size7653.g30069.t1">
    <property type="protein sequence ID" value="PSAMB.scaffold7433size7653.g30069.t1"/>
    <property type="gene ID" value="PSAMB.scaffold7433size7653.g30069"/>
</dbReference>
<dbReference type="PANTHER" id="PTHR10996:SF277">
    <property type="entry name" value="GLYOXYLATE REDUCTASE_HYDROXYPYRUVATE REDUCTASE"/>
    <property type="match status" value="1"/>
</dbReference>
<keyword evidence="6" id="KW-1185">Reference proteome</keyword>
<evidence type="ECO:0000259" key="5">
    <source>
        <dbReference type="Pfam" id="PF02826"/>
    </source>
</evidence>
<name>A0A914XF79_9BILA</name>
<evidence type="ECO:0000313" key="6">
    <source>
        <dbReference type="Proteomes" id="UP000887566"/>
    </source>
</evidence>
<dbReference type="InterPro" id="IPR036291">
    <property type="entry name" value="NAD(P)-bd_dom_sf"/>
</dbReference>
<dbReference type="Pfam" id="PF00389">
    <property type="entry name" value="2-Hacid_dh"/>
    <property type="match status" value="1"/>
</dbReference>
<dbReference type="SUPFAM" id="SSF51735">
    <property type="entry name" value="NAD(P)-binding Rossmann-fold domains"/>
    <property type="match status" value="1"/>
</dbReference>
<feature type="domain" description="D-isomer specific 2-hydroxyacid dehydrogenase catalytic" evidence="4">
    <location>
        <begin position="14"/>
        <end position="323"/>
    </location>
</feature>
<evidence type="ECO:0000313" key="7">
    <source>
        <dbReference type="WBParaSite" id="PSAMB.scaffold7433size7653.g30069.t1"/>
    </source>
</evidence>
<evidence type="ECO:0000256" key="1">
    <source>
        <dbReference type="ARBA" id="ARBA00023002"/>
    </source>
</evidence>
<comment type="similarity">
    <text evidence="3">Belongs to the D-isomer specific 2-hydroxyacid dehydrogenase family.</text>
</comment>
<dbReference type="Proteomes" id="UP000887566">
    <property type="component" value="Unplaced"/>
</dbReference>
<dbReference type="Pfam" id="PF02826">
    <property type="entry name" value="2-Hacid_dh_C"/>
    <property type="match status" value="1"/>
</dbReference>
<accession>A0A914XF79</accession>
<organism evidence="6 7">
    <name type="scientific">Plectus sambesii</name>
    <dbReference type="NCBI Taxonomy" id="2011161"/>
    <lineage>
        <taxon>Eukaryota</taxon>
        <taxon>Metazoa</taxon>
        <taxon>Ecdysozoa</taxon>
        <taxon>Nematoda</taxon>
        <taxon>Chromadorea</taxon>
        <taxon>Plectida</taxon>
        <taxon>Plectina</taxon>
        <taxon>Plectoidea</taxon>
        <taxon>Plectidae</taxon>
        <taxon>Plectus</taxon>
    </lineage>
</organism>
<dbReference type="AlphaFoldDB" id="A0A914XF79"/>
<keyword evidence="1 3" id="KW-0560">Oxidoreductase</keyword>
<dbReference type="PANTHER" id="PTHR10996">
    <property type="entry name" value="2-HYDROXYACID DEHYDROGENASE-RELATED"/>
    <property type="match status" value="1"/>
</dbReference>
<dbReference type="InterPro" id="IPR050223">
    <property type="entry name" value="D-isomer_2-hydroxyacid_DH"/>
</dbReference>